<dbReference type="InterPro" id="IPR009057">
    <property type="entry name" value="Homeodomain-like_sf"/>
</dbReference>
<reference evidence="6 7" key="1">
    <citation type="submission" date="2016-10" db="EMBL/GenBank/DDBJ databases">
        <title>Draft Genome sequence of Roseomonas sp. strain M3.</title>
        <authorList>
            <person name="Subhash Y."/>
            <person name="Lee S."/>
        </authorList>
    </citation>
    <scope>NUCLEOTIDE SEQUENCE [LARGE SCALE GENOMIC DNA]</scope>
    <source>
        <strain evidence="6 7">M3</strain>
    </source>
</reference>
<name>A0A1V2H7Y0_9PROT</name>
<evidence type="ECO:0000256" key="2">
    <source>
        <dbReference type="ARBA" id="ARBA00023125"/>
    </source>
</evidence>
<evidence type="ECO:0000259" key="5">
    <source>
        <dbReference type="PROSITE" id="PS50977"/>
    </source>
</evidence>
<dbReference type="PROSITE" id="PS50977">
    <property type="entry name" value="HTH_TETR_2"/>
    <property type="match status" value="1"/>
</dbReference>
<dbReference type="InterPro" id="IPR001647">
    <property type="entry name" value="HTH_TetR"/>
</dbReference>
<dbReference type="Proteomes" id="UP000188879">
    <property type="component" value="Unassembled WGS sequence"/>
</dbReference>
<accession>A0A1V2H7Y0</accession>
<dbReference type="GO" id="GO:0003700">
    <property type="term" value="F:DNA-binding transcription factor activity"/>
    <property type="evidence" value="ECO:0007669"/>
    <property type="project" value="TreeGrafter"/>
</dbReference>
<comment type="caution">
    <text evidence="6">The sequence shown here is derived from an EMBL/GenBank/DDBJ whole genome shotgun (WGS) entry which is preliminary data.</text>
</comment>
<dbReference type="InterPro" id="IPR050109">
    <property type="entry name" value="HTH-type_TetR-like_transc_reg"/>
</dbReference>
<gene>
    <name evidence="6" type="ORF">BKE38_01455</name>
</gene>
<dbReference type="Gene3D" id="1.10.357.10">
    <property type="entry name" value="Tetracycline Repressor, domain 2"/>
    <property type="match status" value="1"/>
</dbReference>
<keyword evidence="7" id="KW-1185">Reference proteome</keyword>
<evidence type="ECO:0000256" key="3">
    <source>
        <dbReference type="ARBA" id="ARBA00023163"/>
    </source>
</evidence>
<feature type="DNA-binding region" description="H-T-H motif" evidence="4">
    <location>
        <begin position="43"/>
        <end position="62"/>
    </location>
</feature>
<dbReference type="AlphaFoldDB" id="A0A1V2H7Y0"/>
<keyword evidence="3" id="KW-0804">Transcription</keyword>
<evidence type="ECO:0000256" key="1">
    <source>
        <dbReference type="ARBA" id="ARBA00023015"/>
    </source>
</evidence>
<dbReference type="PRINTS" id="PR00455">
    <property type="entry name" value="HTHTETR"/>
</dbReference>
<dbReference type="EMBL" id="MLCO01000009">
    <property type="protein sequence ID" value="ONG58896.1"/>
    <property type="molecule type" value="Genomic_DNA"/>
</dbReference>
<dbReference type="PANTHER" id="PTHR30055:SF234">
    <property type="entry name" value="HTH-TYPE TRANSCRIPTIONAL REGULATOR BETI"/>
    <property type="match status" value="1"/>
</dbReference>
<organism evidence="6 7">
    <name type="scientific">Teichococcus deserti</name>
    <dbReference type="NCBI Taxonomy" id="1817963"/>
    <lineage>
        <taxon>Bacteria</taxon>
        <taxon>Pseudomonadati</taxon>
        <taxon>Pseudomonadota</taxon>
        <taxon>Alphaproteobacteria</taxon>
        <taxon>Acetobacterales</taxon>
        <taxon>Roseomonadaceae</taxon>
        <taxon>Roseomonas</taxon>
    </lineage>
</organism>
<dbReference type="InterPro" id="IPR036271">
    <property type="entry name" value="Tet_transcr_reg_TetR-rel_C_sf"/>
</dbReference>
<keyword evidence="2 4" id="KW-0238">DNA-binding</keyword>
<protein>
    <recommendedName>
        <fullName evidence="5">HTH tetR-type domain-containing protein</fullName>
    </recommendedName>
</protein>
<dbReference type="GO" id="GO:0000976">
    <property type="term" value="F:transcription cis-regulatory region binding"/>
    <property type="evidence" value="ECO:0007669"/>
    <property type="project" value="TreeGrafter"/>
</dbReference>
<proteinExistence type="predicted"/>
<keyword evidence="1" id="KW-0805">Transcription regulation</keyword>
<dbReference type="InterPro" id="IPR039536">
    <property type="entry name" value="TetR_C_Proteobacteria"/>
</dbReference>
<evidence type="ECO:0000313" key="6">
    <source>
        <dbReference type="EMBL" id="ONG58896.1"/>
    </source>
</evidence>
<dbReference type="Pfam" id="PF00440">
    <property type="entry name" value="TetR_N"/>
    <property type="match status" value="1"/>
</dbReference>
<dbReference type="Gene3D" id="1.10.10.60">
    <property type="entry name" value="Homeodomain-like"/>
    <property type="match status" value="1"/>
</dbReference>
<dbReference type="PANTHER" id="PTHR30055">
    <property type="entry name" value="HTH-TYPE TRANSCRIPTIONAL REGULATOR RUTR"/>
    <property type="match status" value="1"/>
</dbReference>
<evidence type="ECO:0000256" key="4">
    <source>
        <dbReference type="PROSITE-ProRule" id="PRU00335"/>
    </source>
</evidence>
<evidence type="ECO:0000313" key="7">
    <source>
        <dbReference type="Proteomes" id="UP000188879"/>
    </source>
</evidence>
<dbReference type="SUPFAM" id="SSF48498">
    <property type="entry name" value="Tetracyclin repressor-like, C-terminal domain"/>
    <property type="match status" value="1"/>
</dbReference>
<feature type="domain" description="HTH tetR-type" evidence="5">
    <location>
        <begin position="20"/>
        <end position="80"/>
    </location>
</feature>
<dbReference type="RefSeq" id="WP_076955596.1">
    <property type="nucleotide sequence ID" value="NZ_MLCO01000009.1"/>
</dbReference>
<dbReference type="SUPFAM" id="SSF46689">
    <property type="entry name" value="Homeodomain-like"/>
    <property type="match status" value="1"/>
</dbReference>
<dbReference type="Pfam" id="PF14246">
    <property type="entry name" value="TetR_C_7"/>
    <property type="match status" value="1"/>
</dbReference>
<sequence>MDTKAAGEPALDGGGAPVECALRGRVVAAAAAEFRARGFHLATMDAIARGAGCSKKTIYKHFASKDDLFFALQDQREDAFLRIRIDHALPPAEALGGFLRAVAALLLSDQAIAGIRMALAEYTHSPALLDAAERRGVGKARSALEDYLEALERQGGHRFGPPPEAARLLMGMAIGAFHHEQLMGFVPHFPQEVVEARIDRAIAIFLNGCRKP</sequence>